<proteinExistence type="predicted"/>
<name>A0A8J6TQF1_9BACT</name>
<evidence type="ECO:0000313" key="2">
    <source>
        <dbReference type="Proteomes" id="UP000605201"/>
    </source>
</evidence>
<dbReference type="AlphaFoldDB" id="A0A8J6TQF1"/>
<organism evidence="1 2">
    <name type="scientific">Candidatus Desulfatibia vada</name>
    <dbReference type="NCBI Taxonomy" id="2841696"/>
    <lineage>
        <taxon>Bacteria</taxon>
        <taxon>Pseudomonadati</taxon>
        <taxon>Thermodesulfobacteriota</taxon>
        <taxon>Desulfobacteria</taxon>
        <taxon>Desulfobacterales</taxon>
        <taxon>Desulfobacterales incertae sedis</taxon>
        <taxon>Candidatus Desulfatibia</taxon>
    </lineage>
</organism>
<comment type="caution">
    <text evidence="1">The sequence shown here is derived from an EMBL/GenBank/DDBJ whole genome shotgun (WGS) entry which is preliminary data.</text>
</comment>
<dbReference type="EMBL" id="JACNIG010000211">
    <property type="protein sequence ID" value="MBC8432218.1"/>
    <property type="molecule type" value="Genomic_DNA"/>
</dbReference>
<reference evidence="1 2" key="1">
    <citation type="submission" date="2020-08" db="EMBL/GenBank/DDBJ databases">
        <title>Bridging the membrane lipid divide: bacteria of the FCB group superphylum have the potential to synthesize archaeal ether lipids.</title>
        <authorList>
            <person name="Villanueva L."/>
            <person name="Von Meijenfeldt F.A.B."/>
            <person name="Westbye A.B."/>
            <person name="Yadav S."/>
            <person name="Hopmans E.C."/>
            <person name="Dutilh B.E."/>
            <person name="Sinninghe Damste J.S."/>
        </authorList>
    </citation>
    <scope>NUCLEOTIDE SEQUENCE [LARGE SCALE GENOMIC DNA]</scope>
    <source>
        <strain evidence="1">NIOZ-UU17</strain>
    </source>
</reference>
<evidence type="ECO:0000313" key="1">
    <source>
        <dbReference type="EMBL" id="MBC8432218.1"/>
    </source>
</evidence>
<sequence>MKPILITKIDLENHLILEIYDESIKTIGDRWMVNMVARIKVPFDEALIQKSEDFSANKDKIKKALGKEVVFEHKSNRIFVDDNEKESIFQEMYDSFIDNTLHYLSRPNFPERFLLKKIREEMKRQLQKR</sequence>
<accession>A0A8J6TQF1</accession>
<gene>
    <name evidence="1" type="ORF">H8D96_09885</name>
</gene>
<protein>
    <submittedName>
        <fullName evidence="1">Uncharacterized protein</fullName>
    </submittedName>
</protein>
<dbReference type="Proteomes" id="UP000605201">
    <property type="component" value="Unassembled WGS sequence"/>
</dbReference>